<dbReference type="InterPro" id="IPR006001">
    <property type="entry name" value="Therm_gnt_kin"/>
</dbReference>
<dbReference type="AlphaFoldDB" id="A0A0N4YN12"/>
<gene>
    <name evidence="9" type="ORF">NBR_LOCUS18606</name>
</gene>
<dbReference type="Pfam" id="PF01202">
    <property type="entry name" value="SKI"/>
    <property type="match status" value="1"/>
</dbReference>
<evidence type="ECO:0000256" key="8">
    <source>
        <dbReference type="RuleBase" id="RU363066"/>
    </source>
</evidence>
<dbReference type="OMA" id="YEGDDYH"/>
<dbReference type="Proteomes" id="UP000271162">
    <property type="component" value="Unassembled WGS sequence"/>
</dbReference>
<dbReference type="STRING" id="27835.A0A0N4YN12"/>
<dbReference type="PANTHER" id="PTHR43442:SF3">
    <property type="entry name" value="GLUCONOKINASE-RELATED"/>
    <property type="match status" value="1"/>
</dbReference>
<dbReference type="InterPro" id="IPR027417">
    <property type="entry name" value="P-loop_NTPase"/>
</dbReference>
<dbReference type="PANTHER" id="PTHR43442">
    <property type="entry name" value="GLUCONOKINASE-RELATED"/>
    <property type="match status" value="1"/>
</dbReference>
<keyword evidence="4 8" id="KW-0547">Nucleotide-binding</keyword>
<dbReference type="WBParaSite" id="NBR_0001860501-mRNA-1">
    <property type="protein sequence ID" value="NBR_0001860501-mRNA-1"/>
    <property type="gene ID" value="NBR_0001860501"/>
</dbReference>
<evidence type="ECO:0000256" key="2">
    <source>
        <dbReference type="ARBA" id="ARBA00008420"/>
    </source>
</evidence>
<sequence length="173" mass="19559">MSVEDLVNKIDVVIIMGVCGCGKTTVGRRLARSLGVAFKDADEFHSATNIEKMKSGIPLNDDDRKPWLSAIHDYCKQYSPLVVGCSALKRSYRDVLREGLRCRFVFLKVNRSLLEARLNQRKDHFMNPALLDSQLATLEDPSEEPDVITVRVEEEQSLEILNNVIVQQLLQSL</sequence>
<evidence type="ECO:0000313" key="9">
    <source>
        <dbReference type="EMBL" id="VDL82331.1"/>
    </source>
</evidence>
<dbReference type="GO" id="GO:0005975">
    <property type="term" value="P:carbohydrate metabolic process"/>
    <property type="evidence" value="ECO:0007669"/>
    <property type="project" value="InterPro"/>
</dbReference>
<dbReference type="EMBL" id="UYSL01023553">
    <property type="protein sequence ID" value="VDL82331.1"/>
    <property type="molecule type" value="Genomic_DNA"/>
</dbReference>
<dbReference type="GO" id="GO:0005737">
    <property type="term" value="C:cytoplasm"/>
    <property type="evidence" value="ECO:0007669"/>
    <property type="project" value="TreeGrafter"/>
</dbReference>
<dbReference type="NCBIfam" id="TIGR01313">
    <property type="entry name" value="therm_gnt_kin"/>
    <property type="match status" value="1"/>
</dbReference>
<dbReference type="CDD" id="cd02021">
    <property type="entry name" value="GntK"/>
    <property type="match status" value="1"/>
</dbReference>
<evidence type="ECO:0000256" key="6">
    <source>
        <dbReference type="ARBA" id="ARBA00022840"/>
    </source>
</evidence>
<comment type="pathway">
    <text evidence="1 8">Carbohydrate acid metabolism; D-gluconate degradation.</text>
</comment>
<dbReference type="GO" id="GO:0005524">
    <property type="term" value="F:ATP binding"/>
    <property type="evidence" value="ECO:0007669"/>
    <property type="project" value="UniProtKB-KW"/>
</dbReference>
<organism evidence="11">
    <name type="scientific">Nippostrongylus brasiliensis</name>
    <name type="common">Rat hookworm</name>
    <dbReference type="NCBI Taxonomy" id="27835"/>
    <lineage>
        <taxon>Eukaryota</taxon>
        <taxon>Metazoa</taxon>
        <taxon>Ecdysozoa</taxon>
        <taxon>Nematoda</taxon>
        <taxon>Chromadorea</taxon>
        <taxon>Rhabditida</taxon>
        <taxon>Rhabditina</taxon>
        <taxon>Rhabditomorpha</taxon>
        <taxon>Strongyloidea</taxon>
        <taxon>Heligmosomidae</taxon>
        <taxon>Nippostrongylus</taxon>
    </lineage>
</organism>
<evidence type="ECO:0000256" key="5">
    <source>
        <dbReference type="ARBA" id="ARBA00022777"/>
    </source>
</evidence>
<proteinExistence type="inferred from homology"/>
<evidence type="ECO:0000313" key="11">
    <source>
        <dbReference type="WBParaSite" id="NBR_0001860501-mRNA-1"/>
    </source>
</evidence>
<dbReference type="Gene3D" id="3.40.50.300">
    <property type="entry name" value="P-loop containing nucleotide triphosphate hydrolases"/>
    <property type="match status" value="1"/>
</dbReference>
<evidence type="ECO:0000256" key="4">
    <source>
        <dbReference type="ARBA" id="ARBA00022741"/>
    </source>
</evidence>
<accession>A0A0N4YN12</accession>
<keyword evidence="5 8" id="KW-0418">Kinase</keyword>
<reference evidence="11" key="1">
    <citation type="submission" date="2017-02" db="UniProtKB">
        <authorList>
            <consortium name="WormBaseParasite"/>
        </authorList>
    </citation>
    <scope>IDENTIFICATION</scope>
</reference>
<evidence type="ECO:0000256" key="1">
    <source>
        <dbReference type="ARBA" id="ARBA00004875"/>
    </source>
</evidence>
<protein>
    <recommendedName>
        <fullName evidence="8">Gluconokinase</fullName>
        <ecNumber evidence="8">2.7.1.12</ecNumber>
    </recommendedName>
</protein>
<dbReference type="InterPro" id="IPR031322">
    <property type="entry name" value="Shikimate/glucono_kinase"/>
</dbReference>
<evidence type="ECO:0000256" key="7">
    <source>
        <dbReference type="ARBA" id="ARBA00048090"/>
    </source>
</evidence>
<comment type="catalytic activity">
    <reaction evidence="7 8">
        <text>D-gluconate + ATP = 6-phospho-D-gluconate + ADP + H(+)</text>
        <dbReference type="Rhea" id="RHEA:19433"/>
        <dbReference type="ChEBI" id="CHEBI:15378"/>
        <dbReference type="ChEBI" id="CHEBI:18391"/>
        <dbReference type="ChEBI" id="CHEBI:30616"/>
        <dbReference type="ChEBI" id="CHEBI:58759"/>
        <dbReference type="ChEBI" id="CHEBI:456216"/>
        <dbReference type="EC" id="2.7.1.12"/>
    </reaction>
</comment>
<name>A0A0N4YN12_NIPBR</name>
<reference evidence="9 10" key="2">
    <citation type="submission" date="2018-11" db="EMBL/GenBank/DDBJ databases">
        <authorList>
            <consortium name="Pathogen Informatics"/>
        </authorList>
    </citation>
    <scope>NUCLEOTIDE SEQUENCE [LARGE SCALE GENOMIC DNA]</scope>
</reference>
<dbReference type="GO" id="GO:0046316">
    <property type="term" value="F:gluconokinase activity"/>
    <property type="evidence" value="ECO:0007669"/>
    <property type="project" value="UniProtKB-EC"/>
</dbReference>
<dbReference type="SUPFAM" id="SSF52540">
    <property type="entry name" value="P-loop containing nucleoside triphosphate hydrolases"/>
    <property type="match status" value="1"/>
</dbReference>
<keyword evidence="3 8" id="KW-0808">Transferase</keyword>
<dbReference type="UniPathway" id="UPA00792"/>
<keyword evidence="10" id="KW-1185">Reference proteome</keyword>
<dbReference type="OrthoDB" id="275177at2759"/>
<comment type="similarity">
    <text evidence="2 8">Belongs to the gluconokinase GntK/GntV family.</text>
</comment>
<evidence type="ECO:0000313" key="10">
    <source>
        <dbReference type="Proteomes" id="UP000271162"/>
    </source>
</evidence>
<dbReference type="FunFam" id="3.40.50.300:FF:000522">
    <property type="entry name" value="Gluconokinase"/>
    <property type="match status" value="1"/>
</dbReference>
<keyword evidence="6 8" id="KW-0067">ATP-binding</keyword>
<evidence type="ECO:0000256" key="3">
    <source>
        <dbReference type="ARBA" id="ARBA00022679"/>
    </source>
</evidence>
<dbReference type="EC" id="2.7.1.12" evidence="8"/>